<evidence type="ECO:0000313" key="3">
    <source>
        <dbReference type="Proteomes" id="UP000726105"/>
    </source>
</evidence>
<reference evidence="2 3" key="1">
    <citation type="submission" date="2020-10" db="EMBL/GenBank/DDBJ databases">
        <title>Connecting structure to function with the recovery of over 1000 high-quality activated sludge metagenome-assembled genomes encoding full-length rRNA genes using long-read sequencing.</title>
        <authorList>
            <person name="Singleton C.M."/>
            <person name="Petriglieri F."/>
            <person name="Kristensen J.M."/>
            <person name="Kirkegaard R.H."/>
            <person name="Michaelsen T.Y."/>
            <person name="Andersen M.H."/>
            <person name="Karst S.M."/>
            <person name="Dueholm M.S."/>
            <person name="Nielsen P.H."/>
            <person name="Albertsen M."/>
        </authorList>
    </citation>
    <scope>NUCLEOTIDE SEQUENCE [LARGE SCALE GENOMIC DNA]</scope>
    <source>
        <strain evidence="2">Ega_18-Q3-R5-49_MAXAC.001</strain>
    </source>
</reference>
<organism evidence="2 3">
    <name type="scientific">Candidatus Phosphoribacter hodrii</name>
    <dbReference type="NCBI Taxonomy" id="2953743"/>
    <lineage>
        <taxon>Bacteria</taxon>
        <taxon>Bacillati</taxon>
        <taxon>Actinomycetota</taxon>
        <taxon>Actinomycetes</taxon>
        <taxon>Micrococcales</taxon>
        <taxon>Dermatophilaceae</taxon>
        <taxon>Candidatus Phosphoribacter</taxon>
    </lineage>
</organism>
<dbReference type="Proteomes" id="UP000726105">
    <property type="component" value="Unassembled WGS sequence"/>
</dbReference>
<proteinExistence type="predicted"/>
<dbReference type="EMBL" id="JADJIB010000001">
    <property type="protein sequence ID" value="MBK7271617.1"/>
    <property type="molecule type" value="Genomic_DNA"/>
</dbReference>
<protein>
    <recommendedName>
        <fullName evidence="4">ATP/GTP-binding protein</fullName>
    </recommendedName>
</protein>
<evidence type="ECO:0008006" key="4">
    <source>
        <dbReference type="Google" id="ProtNLM"/>
    </source>
</evidence>
<feature type="region of interest" description="Disordered" evidence="1">
    <location>
        <begin position="1"/>
        <end position="20"/>
    </location>
</feature>
<sequence>MPRANRRRDDGAPLDLGRATAGVPGRAEYAGRDWFVRPVAGARGDSGDLARAYRCPGCQQEVGAQAHVVAWPAEGVGGADHRRHWHTRCWANRHTRPPQGSYR</sequence>
<evidence type="ECO:0000313" key="2">
    <source>
        <dbReference type="EMBL" id="MBK7271617.1"/>
    </source>
</evidence>
<dbReference type="AlphaFoldDB" id="A0A935MFS8"/>
<name>A0A935MFS8_9MICO</name>
<evidence type="ECO:0000256" key="1">
    <source>
        <dbReference type="SAM" id="MobiDB-lite"/>
    </source>
</evidence>
<accession>A0A935MFS8</accession>
<comment type="caution">
    <text evidence="2">The sequence shown here is derived from an EMBL/GenBank/DDBJ whole genome shotgun (WGS) entry which is preliminary data.</text>
</comment>
<gene>
    <name evidence="2" type="ORF">IPI13_00040</name>
</gene>